<protein>
    <submittedName>
        <fullName evidence="1">Uncharacterized protein</fullName>
    </submittedName>
</protein>
<dbReference type="EMBL" id="ACRG01000020">
    <property type="protein sequence ID" value="EFV79840.1"/>
    <property type="molecule type" value="Genomic_DNA"/>
</dbReference>
<evidence type="ECO:0000313" key="1">
    <source>
        <dbReference type="EMBL" id="EFV79840.1"/>
    </source>
</evidence>
<sequence length="371" mass="43858">MTLFENKDRTCTKSERDQNQSIYDFFNDSSLSYHSKVRELLNTSLSLYDEISQKRIIDDILKNKNDDEKFYSTCFELIVSYIFRKIGGYTLEPHPQLPHSNKRPDFLVRTPDGDSFYLELVTVGELDNSQIIRIKEYIKKFKHTLNGENKTIIHIRNVEGRELSHENITELHNEIPKWWNKNKQNIGAQFIKSFDRSLICLEIVFEDSLRLESIIDITNFHNKLLDSLEKKATRYGKLNLPFMIATTFRPSNFSAGLFLQENIIAASLYGGSIWNVEKTKWEDYSFWATFKERKRNNHVGGVLYFDSLIPENLESFEYVLFLNHHVDDDKELPKDLRDFLPYYYVIDKDNAKRDSRYLRELKRITVTGKLI</sequence>
<organism evidence="1 2">
    <name type="scientific">Neisseria mucosa C102</name>
    <dbReference type="NCBI Taxonomy" id="435832"/>
    <lineage>
        <taxon>Bacteria</taxon>
        <taxon>Pseudomonadati</taxon>
        <taxon>Pseudomonadota</taxon>
        <taxon>Betaproteobacteria</taxon>
        <taxon>Neisseriales</taxon>
        <taxon>Neisseriaceae</taxon>
        <taxon>Neisseria</taxon>
    </lineage>
</organism>
<dbReference type="RefSeq" id="WP_003749332.1">
    <property type="nucleotide sequence ID" value="NZ_GL635796.1"/>
</dbReference>
<reference evidence="1 2" key="1">
    <citation type="submission" date="2010-12" db="EMBL/GenBank/DDBJ databases">
        <title>The Genome Sequence of Neisseria mucosa strain C102.</title>
        <authorList>
            <consortium name="The Broad Institute Genome Sequencing Platform"/>
            <person name="Earl A."/>
            <person name="Ward D."/>
            <person name="Feldgarden M."/>
            <person name="Gevers D."/>
            <person name="Sibley C.D."/>
            <person name="Field T.R."/>
            <person name="Grinwis M."/>
            <person name="Eshaghurshan C.S."/>
            <person name="Surette M."/>
            <person name="Young S.K."/>
            <person name="Zeng Q."/>
            <person name="Gargeya S."/>
            <person name="Fitzgerald M."/>
            <person name="Haas B."/>
            <person name="Abouelleil A."/>
            <person name="Alvarado L."/>
            <person name="Arachchi H.M."/>
            <person name="Berlin A."/>
            <person name="Brown A."/>
            <person name="Chapman S.B."/>
            <person name="Chen Z."/>
            <person name="Dunbar C."/>
            <person name="Freedman E."/>
            <person name="Gearin G."/>
            <person name="Gellesch M."/>
            <person name="Goldberg J."/>
            <person name="Griggs A."/>
            <person name="Gujja S."/>
            <person name="Heilman E."/>
            <person name="Heiman D."/>
            <person name="Howarth C."/>
            <person name="Larson L."/>
            <person name="Lui A."/>
            <person name="MacDonald P.J.P."/>
            <person name="Mehta T."/>
            <person name="Montmayeur A."/>
            <person name="Murphy C."/>
            <person name="Neiman D."/>
            <person name="Pearson M."/>
            <person name="Priest M."/>
            <person name="Roberts A."/>
            <person name="Saif S."/>
            <person name="Shea T."/>
            <person name="Shenoy N."/>
            <person name="Sisk P."/>
            <person name="Stolte C."/>
            <person name="Sykes S."/>
            <person name="White J."/>
            <person name="Yandava C."/>
            <person name="Nusbaum C."/>
            <person name="Birren B."/>
        </authorList>
    </citation>
    <scope>NUCLEOTIDE SEQUENCE [LARGE SCALE GENOMIC DNA]</scope>
    <source>
        <strain evidence="1 2">C102</strain>
    </source>
</reference>
<keyword evidence="2" id="KW-1185">Reference proteome</keyword>
<evidence type="ECO:0000313" key="2">
    <source>
        <dbReference type="Proteomes" id="UP000003612"/>
    </source>
</evidence>
<comment type="caution">
    <text evidence="1">The sequence shown here is derived from an EMBL/GenBank/DDBJ whole genome shotgun (WGS) entry which is preliminary data.</text>
</comment>
<accession>A0ABP2KAD1</accession>
<proteinExistence type="predicted"/>
<gene>
    <name evidence="1" type="ORF">HMPREF0604_01966</name>
</gene>
<dbReference type="Proteomes" id="UP000003612">
    <property type="component" value="Unassembled WGS sequence"/>
</dbReference>
<name>A0ABP2KAD1_NEIMU</name>